<dbReference type="AlphaFoldDB" id="A0A2G5TS16"/>
<accession>A0A2G5TS16</accession>
<dbReference type="InterPro" id="IPR013087">
    <property type="entry name" value="Znf_C2H2_type"/>
</dbReference>
<feature type="compositionally biased region" description="Basic and acidic residues" evidence="1">
    <location>
        <begin position="83"/>
        <end position="99"/>
    </location>
</feature>
<proteinExistence type="predicted"/>
<gene>
    <name evidence="3" type="primary">Cnig_chr_V.g21461</name>
    <name evidence="3" type="ORF">B9Z55_021461</name>
</gene>
<evidence type="ECO:0000313" key="4">
    <source>
        <dbReference type="Proteomes" id="UP000230233"/>
    </source>
</evidence>
<evidence type="ECO:0000256" key="1">
    <source>
        <dbReference type="SAM" id="MobiDB-lite"/>
    </source>
</evidence>
<name>A0A2G5TS16_9PELO</name>
<organism evidence="3 4">
    <name type="scientific">Caenorhabditis nigoni</name>
    <dbReference type="NCBI Taxonomy" id="1611254"/>
    <lineage>
        <taxon>Eukaryota</taxon>
        <taxon>Metazoa</taxon>
        <taxon>Ecdysozoa</taxon>
        <taxon>Nematoda</taxon>
        <taxon>Chromadorea</taxon>
        <taxon>Rhabditida</taxon>
        <taxon>Rhabditina</taxon>
        <taxon>Rhabditomorpha</taxon>
        <taxon>Rhabditoidea</taxon>
        <taxon>Rhabditidae</taxon>
        <taxon>Peloderinae</taxon>
        <taxon>Caenorhabditis</taxon>
    </lineage>
</organism>
<evidence type="ECO:0000313" key="3">
    <source>
        <dbReference type="EMBL" id="PIC30105.1"/>
    </source>
</evidence>
<sequence length="295" mass="33787">MNNMVVVVKPQSGDTFNELMTFLEEKRLEFSVRCSEPIKEAPASSRASEDIDFSAAKNIQEVSNLEVQRITSNDSEISDNLADNDKLRIPKEESEKSEDVQLAPIAHVKTETGTVGEPINVPELHAPTRSSENNDSPSAAKKMRLELNAQKIPETSNFEIRKIPSFQSDNLANNPIAHIEYEQFDDDDDWKYQRWGLKRHTCKVCGKKIDNATGYIRKQHAIHHLKLRTWKCTRCNSFFKNSGPGSDHFRSTHPGVPYTRLVDTISDEEKRQVDEMQVRCFPSQPIHRMKYQNDN</sequence>
<dbReference type="EMBL" id="PDUG01000005">
    <property type="protein sequence ID" value="PIC30105.1"/>
    <property type="molecule type" value="Genomic_DNA"/>
</dbReference>
<feature type="compositionally biased region" description="Polar residues" evidence="1">
    <location>
        <begin position="128"/>
        <end position="137"/>
    </location>
</feature>
<dbReference type="PROSITE" id="PS00028">
    <property type="entry name" value="ZINC_FINGER_C2H2_1"/>
    <property type="match status" value="1"/>
</dbReference>
<reference evidence="4" key="1">
    <citation type="submission" date="2017-10" db="EMBL/GenBank/DDBJ databases">
        <title>Rapid genome shrinkage in a self-fertile nematode reveals novel sperm competition proteins.</title>
        <authorList>
            <person name="Yin D."/>
            <person name="Schwarz E.M."/>
            <person name="Thomas C.G."/>
            <person name="Felde R.L."/>
            <person name="Korf I.F."/>
            <person name="Cutter A.D."/>
            <person name="Schartner C.M."/>
            <person name="Ralston E.J."/>
            <person name="Meyer B.J."/>
            <person name="Haag E.S."/>
        </authorList>
    </citation>
    <scope>NUCLEOTIDE SEQUENCE [LARGE SCALE GENOMIC DNA]</scope>
    <source>
        <strain evidence="4">JU1422</strain>
    </source>
</reference>
<feature type="region of interest" description="Disordered" evidence="1">
    <location>
        <begin position="76"/>
        <end position="100"/>
    </location>
</feature>
<keyword evidence="4" id="KW-1185">Reference proteome</keyword>
<feature type="region of interest" description="Disordered" evidence="1">
    <location>
        <begin position="116"/>
        <end position="139"/>
    </location>
</feature>
<comment type="caution">
    <text evidence="3">The sequence shown here is derived from an EMBL/GenBank/DDBJ whole genome shotgun (WGS) entry which is preliminary data.</text>
</comment>
<feature type="domain" description="C2H2-type" evidence="2">
    <location>
        <begin position="232"/>
        <end position="253"/>
    </location>
</feature>
<dbReference type="Gene3D" id="3.30.160.60">
    <property type="entry name" value="Classic Zinc Finger"/>
    <property type="match status" value="1"/>
</dbReference>
<dbReference type="Proteomes" id="UP000230233">
    <property type="component" value="Chromosome V"/>
</dbReference>
<evidence type="ECO:0000259" key="2">
    <source>
        <dbReference type="PROSITE" id="PS00028"/>
    </source>
</evidence>
<protein>
    <recommendedName>
        <fullName evidence="2">C2H2-type domain-containing protein</fullName>
    </recommendedName>
</protein>